<dbReference type="Gene3D" id="2.60.120.260">
    <property type="entry name" value="Galactose-binding domain-like"/>
    <property type="match status" value="1"/>
</dbReference>
<feature type="domain" description="Non-reducing end beta-L-arabinofuranosidase-like GH127 middle" evidence="2">
    <location>
        <begin position="417"/>
        <end position="513"/>
    </location>
</feature>
<protein>
    <recommendedName>
        <fullName evidence="5">Non-reducing end beta-L-arabinofuranosidase</fullName>
    </recommendedName>
</protein>
<evidence type="ECO:0000313" key="3">
    <source>
        <dbReference type="EMBL" id="QEH33835.1"/>
    </source>
</evidence>
<name>A0A5B9W1F4_9BACT</name>
<dbReference type="EMBL" id="CP042997">
    <property type="protein sequence ID" value="QEH33835.1"/>
    <property type="molecule type" value="Genomic_DNA"/>
</dbReference>
<evidence type="ECO:0000313" key="4">
    <source>
        <dbReference type="Proteomes" id="UP000324233"/>
    </source>
</evidence>
<proteinExistence type="predicted"/>
<evidence type="ECO:0008006" key="5">
    <source>
        <dbReference type="Google" id="ProtNLM"/>
    </source>
</evidence>
<dbReference type="RefSeq" id="WP_148593836.1">
    <property type="nucleotide sequence ID" value="NZ_CP042997.1"/>
</dbReference>
<accession>A0A5B9W1F4</accession>
<dbReference type="InterPro" id="IPR008928">
    <property type="entry name" value="6-hairpin_glycosidase_sf"/>
</dbReference>
<dbReference type="SUPFAM" id="SSF48208">
    <property type="entry name" value="Six-hairpin glycosidases"/>
    <property type="match status" value="1"/>
</dbReference>
<dbReference type="OrthoDB" id="9757939at2"/>
<dbReference type="Pfam" id="PF20736">
    <property type="entry name" value="Glyco_hydro127M"/>
    <property type="match status" value="1"/>
</dbReference>
<dbReference type="InterPro" id="IPR012878">
    <property type="entry name" value="Beta-AFase-like_GH127_cat"/>
</dbReference>
<dbReference type="Pfam" id="PF07944">
    <property type="entry name" value="Beta-AFase-like_GH127_cat"/>
    <property type="match status" value="1"/>
</dbReference>
<dbReference type="Proteomes" id="UP000324233">
    <property type="component" value="Chromosome"/>
</dbReference>
<feature type="domain" description="Non-reducing end beta-L-arabinofuranosidase-like GH127 catalytic" evidence="1">
    <location>
        <begin position="44"/>
        <end position="406"/>
    </location>
</feature>
<gene>
    <name evidence="3" type="ORF">OJF2_23650</name>
</gene>
<reference evidence="3 4" key="1">
    <citation type="submission" date="2019-08" db="EMBL/GenBank/DDBJ databases">
        <title>Deep-cultivation of Planctomycetes and their phenomic and genomic characterization uncovers novel biology.</title>
        <authorList>
            <person name="Wiegand S."/>
            <person name="Jogler M."/>
            <person name="Boedeker C."/>
            <person name="Pinto D."/>
            <person name="Vollmers J."/>
            <person name="Rivas-Marin E."/>
            <person name="Kohn T."/>
            <person name="Peeters S.H."/>
            <person name="Heuer A."/>
            <person name="Rast P."/>
            <person name="Oberbeckmann S."/>
            <person name="Bunk B."/>
            <person name="Jeske O."/>
            <person name="Meyerdierks A."/>
            <person name="Storesund J.E."/>
            <person name="Kallscheuer N."/>
            <person name="Luecker S."/>
            <person name="Lage O.M."/>
            <person name="Pohl T."/>
            <person name="Merkel B.J."/>
            <person name="Hornburger P."/>
            <person name="Mueller R.-W."/>
            <person name="Bruemmer F."/>
            <person name="Labrenz M."/>
            <person name="Spormann A.M."/>
            <person name="Op den Camp H."/>
            <person name="Overmann J."/>
            <person name="Amann R."/>
            <person name="Jetten M.S.M."/>
            <person name="Mascher T."/>
            <person name="Medema M.H."/>
            <person name="Devos D.P."/>
            <person name="Kaster A.-K."/>
            <person name="Ovreas L."/>
            <person name="Rohde M."/>
            <person name="Galperin M.Y."/>
            <person name="Jogler C."/>
        </authorList>
    </citation>
    <scope>NUCLEOTIDE SEQUENCE [LARGE SCALE GENOMIC DNA]</scope>
    <source>
        <strain evidence="3 4">OJF2</strain>
    </source>
</reference>
<dbReference type="AlphaFoldDB" id="A0A5B9W1F4"/>
<dbReference type="KEGG" id="agv:OJF2_23650"/>
<dbReference type="GO" id="GO:0005975">
    <property type="term" value="P:carbohydrate metabolic process"/>
    <property type="evidence" value="ECO:0007669"/>
    <property type="project" value="InterPro"/>
</dbReference>
<evidence type="ECO:0000259" key="1">
    <source>
        <dbReference type="Pfam" id="PF07944"/>
    </source>
</evidence>
<dbReference type="PANTHER" id="PTHR31151:SF0">
    <property type="entry name" value="PROLINE-TRNA LIGASE (DUF1680)"/>
    <property type="match status" value="1"/>
</dbReference>
<dbReference type="InterPro" id="IPR049046">
    <property type="entry name" value="Beta-AFase-like_GH127_middle"/>
</dbReference>
<organism evidence="3 4">
    <name type="scientific">Aquisphaera giovannonii</name>
    <dbReference type="NCBI Taxonomy" id="406548"/>
    <lineage>
        <taxon>Bacteria</taxon>
        <taxon>Pseudomonadati</taxon>
        <taxon>Planctomycetota</taxon>
        <taxon>Planctomycetia</taxon>
        <taxon>Isosphaerales</taxon>
        <taxon>Isosphaeraceae</taxon>
        <taxon>Aquisphaera</taxon>
    </lineage>
</organism>
<dbReference type="PANTHER" id="PTHR31151">
    <property type="entry name" value="PROLINE-TRNA LIGASE (DUF1680)"/>
    <property type="match status" value="1"/>
</dbReference>
<evidence type="ECO:0000259" key="2">
    <source>
        <dbReference type="Pfam" id="PF20736"/>
    </source>
</evidence>
<sequence>MRYAPIFLGLMLSMSPGGPRALAEDPRVLQRGARLIEPFDFRGVALQPGPLKTQVDEVRAFYLAVPDDDLLKGFRARAGHPALGKDLDGWYTSDTFHVFGQVVSGLARLHAATGDPACKEKANRLVEEWAKCIEPDGYFFASRKPNAPHYIYDKMLWGLLDAHAYCGNEQALRHLDRITDWAIRHLDRGRRVNDTSTEWYTLSENLYRAHFATGDLKYRDFAHVWEYRDYWDIYARNGDLFAPRPDGRRNEAYHAYSHVNTLGGAGAAYLATGDVHYLEVIRNAYETIQRDQCYATGGYGPDEMLLPAARILEKLGETHNSFETQCGSWAAFKLSKYLISFTGDAKYGDWVERLAINGLGASPPMTPDGRVFYYSDYCLHGGTKRNTDFGWSCCTGTRPQAFADYADQAYFHDADSIYVNLFTPSTITWNHAGDPIRLAQATTFPEGEETRLTVAVPRPQAFAIKVRTPGWLASPITARVNGEPVEVRPDERHWTTIRRTWNDGDVVSIRLPMRLSVSRPSSRRTPDAFTIGPVVLAFAAPNARPFARVDFDALENALVPMDGRPLRYRAAWDSSLVARPFASFGAGERYFVYLDPSMGSRIPHLDMQFRGRWNDAGAFRFSNEVGATAEGQFEGTGVRWLGKRFDDAGTAEVSIDGKFVAVVDQFGPGRDLPFDWSHRGLSPGRHAIRITVLERKADASLNRFVNVAGIEVLGGAGSTP</sequence>
<keyword evidence="4" id="KW-1185">Reference proteome</keyword>